<evidence type="ECO:0000256" key="2">
    <source>
        <dbReference type="ARBA" id="ARBA00004651"/>
    </source>
</evidence>
<feature type="transmembrane region" description="Helical" evidence="10">
    <location>
        <begin position="76"/>
        <end position="94"/>
    </location>
</feature>
<evidence type="ECO:0000313" key="12">
    <source>
        <dbReference type="Proteomes" id="UP001056201"/>
    </source>
</evidence>
<evidence type="ECO:0000256" key="7">
    <source>
        <dbReference type="ARBA" id="ARBA00022692"/>
    </source>
</evidence>
<name>A0ABY4SEC8_AQUTE</name>
<evidence type="ECO:0000256" key="8">
    <source>
        <dbReference type="ARBA" id="ARBA00022989"/>
    </source>
</evidence>
<evidence type="ECO:0000256" key="3">
    <source>
        <dbReference type="ARBA" id="ARBA00006669"/>
    </source>
</evidence>
<dbReference type="PANTHER" id="PTHR36122:SF2">
    <property type="entry name" value="NICOTINAMIDE RIBOSIDE TRANSPORTER PNUC"/>
    <property type="match status" value="1"/>
</dbReference>
<keyword evidence="12" id="KW-1185">Reference proteome</keyword>
<dbReference type="Proteomes" id="UP001056201">
    <property type="component" value="Chromosome 2"/>
</dbReference>
<feature type="transmembrane region" description="Helical" evidence="10">
    <location>
        <begin position="115"/>
        <end position="133"/>
    </location>
</feature>
<evidence type="ECO:0000256" key="4">
    <source>
        <dbReference type="ARBA" id="ARBA00017522"/>
    </source>
</evidence>
<evidence type="ECO:0000256" key="10">
    <source>
        <dbReference type="SAM" id="Phobius"/>
    </source>
</evidence>
<comment type="similarity">
    <text evidence="3">Belongs to the nicotinamide ribonucleoside (NR) uptake permease (TC 4.B.1) family.</text>
</comment>
<comment type="subcellular location">
    <subcellularLocation>
        <location evidence="2">Cell membrane</location>
        <topology evidence="2">Multi-pass membrane protein</topology>
    </subcellularLocation>
</comment>
<accession>A0ABY4SEC8</accession>
<feature type="transmembrane region" description="Helical" evidence="10">
    <location>
        <begin position="51"/>
        <end position="70"/>
    </location>
</feature>
<organism evidence="11 12">
    <name type="scientific">Aquincola tertiaricarbonis</name>
    <dbReference type="NCBI Taxonomy" id="391953"/>
    <lineage>
        <taxon>Bacteria</taxon>
        <taxon>Pseudomonadati</taxon>
        <taxon>Pseudomonadota</taxon>
        <taxon>Betaproteobacteria</taxon>
        <taxon>Burkholderiales</taxon>
        <taxon>Sphaerotilaceae</taxon>
        <taxon>Aquincola</taxon>
    </lineage>
</organism>
<feature type="transmembrane region" description="Helical" evidence="10">
    <location>
        <begin position="28"/>
        <end position="44"/>
    </location>
</feature>
<evidence type="ECO:0000256" key="9">
    <source>
        <dbReference type="ARBA" id="ARBA00023136"/>
    </source>
</evidence>
<keyword evidence="7 10" id="KW-0812">Transmembrane</keyword>
<sequence length="217" mass="23732">MSDLQAAWAAAFLPAFSPAFSAWGSPVTWAEILAFGLAVWMVVLNMRVNPLAWPLAMASSVLYGALFLQYGLYGEAGLQVVFVLVAAWGWWQWLHGQQAGGQALQVRHLSPRGRWTAVLATLAAWPLMGWLLARHTDSTVPWLDAFPTVGSLLGQWLLGRQYVENWPAWVVVNVVSVALFAVKGLWLTVLLYAVFAVMAVLGWRGWAARAAAAAART</sequence>
<dbReference type="NCBIfam" id="TIGR01528">
    <property type="entry name" value="NMN_trans_PnuC"/>
    <property type="match status" value="1"/>
</dbReference>
<gene>
    <name evidence="11" type="primary">pnuC</name>
    <name evidence="11" type="ORF">MW290_22410</name>
</gene>
<evidence type="ECO:0000256" key="6">
    <source>
        <dbReference type="ARBA" id="ARBA00022475"/>
    </source>
</evidence>
<keyword evidence="8 10" id="KW-1133">Transmembrane helix</keyword>
<dbReference type="InterPro" id="IPR006419">
    <property type="entry name" value="NMN_transpt_PnuC"/>
</dbReference>
<comment type="function">
    <text evidence="1">Required for nicotinamide riboside transport across the inner membrane.</text>
</comment>
<reference evidence="11" key="1">
    <citation type="submission" date="2022-05" db="EMBL/GenBank/DDBJ databases">
        <title>An RpoN-dependent PEP-CTERM gene is involved in floc formation of an Aquincola tertiaricarbonis strain.</title>
        <authorList>
            <person name="Qiu D."/>
            <person name="Xia M."/>
        </authorList>
    </citation>
    <scope>NUCLEOTIDE SEQUENCE</scope>
    <source>
        <strain evidence="11">RN12</strain>
    </source>
</reference>
<keyword evidence="6" id="KW-1003">Cell membrane</keyword>
<dbReference type="Pfam" id="PF04973">
    <property type="entry name" value="NMN_transporter"/>
    <property type="match status" value="1"/>
</dbReference>
<protein>
    <recommendedName>
        <fullName evidence="4">Nicotinamide riboside transporter PnuC</fullName>
    </recommendedName>
</protein>
<dbReference type="RefSeq" id="WP_250199870.1">
    <property type="nucleotide sequence ID" value="NZ_CP097636.1"/>
</dbReference>
<evidence type="ECO:0000313" key="11">
    <source>
        <dbReference type="EMBL" id="URI11678.1"/>
    </source>
</evidence>
<evidence type="ECO:0000256" key="5">
    <source>
        <dbReference type="ARBA" id="ARBA00022448"/>
    </source>
</evidence>
<proteinExistence type="inferred from homology"/>
<keyword evidence="5" id="KW-0813">Transport</keyword>
<feature type="transmembrane region" description="Helical" evidence="10">
    <location>
        <begin position="189"/>
        <end position="207"/>
    </location>
</feature>
<dbReference type="EMBL" id="CP097636">
    <property type="protein sequence ID" value="URI11678.1"/>
    <property type="molecule type" value="Genomic_DNA"/>
</dbReference>
<dbReference type="PANTHER" id="PTHR36122">
    <property type="entry name" value="NICOTINAMIDE RIBOSIDE TRANSPORTER PNUC"/>
    <property type="match status" value="1"/>
</dbReference>
<evidence type="ECO:0000256" key="1">
    <source>
        <dbReference type="ARBA" id="ARBA00002672"/>
    </source>
</evidence>
<keyword evidence="9 10" id="KW-0472">Membrane</keyword>